<feature type="compositionally biased region" description="Basic and acidic residues" evidence="1">
    <location>
        <begin position="105"/>
        <end position="115"/>
    </location>
</feature>
<feature type="region of interest" description="Disordered" evidence="1">
    <location>
        <begin position="127"/>
        <end position="156"/>
    </location>
</feature>
<organism evidence="2 3">
    <name type="scientific">Melipona quadrifasciata</name>
    <dbReference type="NCBI Taxonomy" id="166423"/>
    <lineage>
        <taxon>Eukaryota</taxon>
        <taxon>Metazoa</taxon>
        <taxon>Ecdysozoa</taxon>
        <taxon>Arthropoda</taxon>
        <taxon>Hexapoda</taxon>
        <taxon>Insecta</taxon>
        <taxon>Pterygota</taxon>
        <taxon>Neoptera</taxon>
        <taxon>Endopterygota</taxon>
        <taxon>Hymenoptera</taxon>
        <taxon>Apocrita</taxon>
        <taxon>Aculeata</taxon>
        <taxon>Apoidea</taxon>
        <taxon>Anthophila</taxon>
        <taxon>Apidae</taxon>
        <taxon>Melipona</taxon>
    </lineage>
</organism>
<name>A0A0N0BH26_9HYME</name>
<dbReference type="AlphaFoldDB" id="A0A0N0BH26"/>
<proteinExistence type="predicted"/>
<keyword evidence="3" id="KW-1185">Reference proteome</keyword>
<feature type="region of interest" description="Disordered" evidence="1">
    <location>
        <begin position="93"/>
        <end position="115"/>
    </location>
</feature>
<feature type="compositionally biased region" description="Basic and acidic residues" evidence="1">
    <location>
        <begin position="146"/>
        <end position="156"/>
    </location>
</feature>
<feature type="compositionally biased region" description="Basic and acidic residues" evidence="1">
    <location>
        <begin position="127"/>
        <end position="137"/>
    </location>
</feature>
<reference evidence="2 3" key="1">
    <citation type="submission" date="2015-07" db="EMBL/GenBank/DDBJ databases">
        <title>The genome of Melipona quadrifasciata.</title>
        <authorList>
            <person name="Pan H."/>
            <person name="Kapheim K."/>
        </authorList>
    </citation>
    <scope>NUCLEOTIDE SEQUENCE [LARGE SCALE GENOMIC DNA]</scope>
    <source>
        <strain evidence="2">0111107301</strain>
        <tissue evidence="2">Whole body</tissue>
    </source>
</reference>
<gene>
    <name evidence="2" type="ORF">WN51_11969</name>
</gene>
<sequence length="224" mass="26362">MSCSLEVCLDLEVNGFLGFLHVKNSLFEQQELCVAGMGHQDFRRKIVTVFFSRISDFCPTLYYYYYYNCKTSYNNSSFQEICLNENPREPIRAHEDSRRLTTAHEGLRKPTKAQKDLRELTKAHKDLRELTKAHDSPQKSTKKPTKVHEGLREPAEVHEDPRRFDYVIYEKHYVRRGIVQRQIFLQELAHELNYVSHKDEASEILEMFKERLGIIAHIANLALK</sequence>
<evidence type="ECO:0000313" key="2">
    <source>
        <dbReference type="EMBL" id="KOX75642.1"/>
    </source>
</evidence>
<accession>A0A0N0BH26</accession>
<evidence type="ECO:0000256" key="1">
    <source>
        <dbReference type="SAM" id="MobiDB-lite"/>
    </source>
</evidence>
<dbReference type="Proteomes" id="UP000053105">
    <property type="component" value="Unassembled WGS sequence"/>
</dbReference>
<dbReference type="EMBL" id="KQ435759">
    <property type="protein sequence ID" value="KOX75642.1"/>
    <property type="molecule type" value="Genomic_DNA"/>
</dbReference>
<protein>
    <submittedName>
        <fullName evidence="2">Uncharacterized protein</fullName>
    </submittedName>
</protein>
<evidence type="ECO:0000313" key="3">
    <source>
        <dbReference type="Proteomes" id="UP000053105"/>
    </source>
</evidence>